<keyword evidence="1" id="KW-0378">Hydrolase</keyword>
<reference evidence="2" key="1">
    <citation type="submission" date="2019-06" db="EMBL/GenBank/DDBJ databases">
        <title>The complete genome of Emcibacter congregatus ZYLT.</title>
        <authorList>
            <person name="Zhao Z."/>
        </authorList>
    </citation>
    <scope>NUCLEOTIDE SEQUENCE [LARGE SCALE GENOMIC DNA]</scope>
    <source>
        <strain evidence="2">MCCC 1A06723</strain>
    </source>
</reference>
<keyword evidence="2" id="KW-1185">Reference proteome</keyword>
<comment type="caution">
    <text evidence="1">The sequence shown here is derived from an EMBL/GenBank/DDBJ whole genome shotgun (WGS) entry which is preliminary data.</text>
</comment>
<keyword evidence="1" id="KW-0326">Glycosidase</keyword>
<accession>A0A501PH12</accession>
<dbReference type="Gene3D" id="1.50.10.10">
    <property type="match status" value="1"/>
</dbReference>
<dbReference type="RefSeq" id="WP_139941031.1">
    <property type="nucleotide sequence ID" value="NZ_JBHSYP010000006.1"/>
</dbReference>
<evidence type="ECO:0000313" key="1">
    <source>
        <dbReference type="EMBL" id="TPD59368.1"/>
    </source>
</evidence>
<gene>
    <name evidence="1" type="ORF">FIV46_11280</name>
</gene>
<dbReference type="AlphaFoldDB" id="A0A501PH12"/>
<dbReference type="GO" id="GO:0016798">
    <property type="term" value="F:hydrolase activity, acting on glycosyl bonds"/>
    <property type="evidence" value="ECO:0007669"/>
    <property type="project" value="UniProtKB-KW"/>
</dbReference>
<dbReference type="EMBL" id="VFIY01000014">
    <property type="protein sequence ID" value="TPD59368.1"/>
    <property type="molecule type" value="Genomic_DNA"/>
</dbReference>
<sequence>MIRAVLAAAILVAGIITFFLLPEKKSAAAEPFPGATDLFAEIRMALIHGNEEALFQDPPELERFDPAISHLYVTLFQPGAKPLRWGTRRDSLTESLQRVISKIRHHPRFTDFDVADPARTRIKLEYLVNRMPMDDISLLGTQRKDQYRFEPGITGLHFSYSGQDYYYLPTEAYSKSHMSLNQTFDYLSRRLGFEDRSRRKRIARVKDSISDVELIESRAYISYQDKVLALYRGYPDPYSQDKEDIRRAFLSGVDWMLDNMKPNGQFLYFYDGYSDSYDDYQHPRNPDYYNILRHSGGTITLLWAYKRTGERKYLDAARRSIGFFLQQTRTRDIDGETGRYVFFNKKSKLGGEGIGLAALMRYYELSGDGRFLEEAHQMARHLLSRIEPSGEFMTYFIHLRFNNGAPLLTIPDEDRKELFSFYYPGEALMGLALYEKHAPLSDQWRAEIRQMSRKALDFLIYERPKKYPDQFLPLPADGWLMQAIEEWWARPDMQNQDYADHVYADARKMIDHMYLENNAPYKDYIGHFFYRHGDHAYPDGARAEGMLSAYFLAKLQGRREDANYFLHYNHKAARALMQTYNSPESSYFAPNPDQLVGSFRFKLTRQWVRVDSVQHTACFFARLYPELK</sequence>
<protein>
    <submittedName>
        <fullName evidence="1">Protein containing Six-hairpin glycosidase-like domain protein</fullName>
    </submittedName>
</protein>
<name>A0A501PH12_9PROT</name>
<dbReference type="Proteomes" id="UP000319148">
    <property type="component" value="Unassembled WGS sequence"/>
</dbReference>
<dbReference type="SUPFAM" id="SSF48208">
    <property type="entry name" value="Six-hairpin glycosidases"/>
    <property type="match status" value="1"/>
</dbReference>
<proteinExistence type="predicted"/>
<dbReference type="GO" id="GO:0005975">
    <property type="term" value="P:carbohydrate metabolic process"/>
    <property type="evidence" value="ECO:0007669"/>
    <property type="project" value="InterPro"/>
</dbReference>
<dbReference type="InterPro" id="IPR008928">
    <property type="entry name" value="6-hairpin_glycosidase_sf"/>
</dbReference>
<dbReference type="OrthoDB" id="9810718at2"/>
<dbReference type="InterPro" id="IPR012341">
    <property type="entry name" value="6hp_glycosidase-like_sf"/>
</dbReference>
<organism evidence="1 2">
    <name type="scientific">Emcibacter nanhaiensis</name>
    <dbReference type="NCBI Taxonomy" id="1505037"/>
    <lineage>
        <taxon>Bacteria</taxon>
        <taxon>Pseudomonadati</taxon>
        <taxon>Pseudomonadota</taxon>
        <taxon>Alphaproteobacteria</taxon>
        <taxon>Emcibacterales</taxon>
        <taxon>Emcibacteraceae</taxon>
        <taxon>Emcibacter</taxon>
    </lineage>
</organism>
<evidence type="ECO:0000313" key="2">
    <source>
        <dbReference type="Proteomes" id="UP000319148"/>
    </source>
</evidence>